<feature type="region of interest" description="Disordered" evidence="8">
    <location>
        <begin position="226"/>
        <end position="251"/>
    </location>
</feature>
<dbReference type="RefSeq" id="WP_158202134.1">
    <property type="nucleotide sequence ID" value="NZ_CP046973.1"/>
</dbReference>
<keyword evidence="3" id="KW-0815">Transposition</keyword>
<comment type="similarity">
    <text evidence="2">In the N-terminal section; belongs to the transposase 2 family.</text>
</comment>
<evidence type="ECO:0000313" key="12">
    <source>
        <dbReference type="EMBL" id="QGZ92388.1"/>
    </source>
</evidence>
<dbReference type="Proteomes" id="UP000438345">
    <property type="component" value="Chromosome"/>
</dbReference>
<sequence length="427" mass="48471">MYKAYKFRLKPNTEQEIALAKSFGCCRWFWNYSLNLCQETYKTTGKGLTRGYIQGLLPSLKKEYEWLTDAYSQCLQVVALNLSQAYQNFFEKRSRLPRFKSKHGKQSISYPANVKFEGDYLKLPGKVGLVYCVRHREFAGTIKTVTISKNPDGKYYASILVDDGQSPLPPLIRGVPKAGGSTLNQGGDEDGGIDGKAIGIDLGLNHFAITSNGSKYDNHKHFAKHQRNLKRKQQKLSRKKKGSNNRQKARRKVAKVHYKISRCREDFLHKLSRKIVNENQVIAVENLNVKAMVRNHNLAKAISDCSWGMFCTMLKYKAEWQGKTYIEVDRFFPSSKTCHVCLNQVGSLPLDVRSWTCEHCKTIHDRDINAAINIKNEALRILVLSKAEACPELHRRVLSLGTSDTAQVGDVRPKAGRKSVLRQSPVK</sequence>
<evidence type="ECO:0000256" key="1">
    <source>
        <dbReference type="ARBA" id="ARBA00008761"/>
    </source>
</evidence>
<dbReference type="AlphaFoldDB" id="A0A857D8V4"/>
<evidence type="ECO:0000256" key="4">
    <source>
        <dbReference type="ARBA" id="ARBA00022723"/>
    </source>
</evidence>
<evidence type="ECO:0000256" key="6">
    <source>
        <dbReference type="ARBA" id="ARBA00023125"/>
    </source>
</evidence>
<dbReference type="NCBIfam" id="TIGR01766">
    <property type="entry name" value="IS200/IS605 family accessory protein TnpB-like domain"/>
    <property type="match status" value="1"/>
</dbReference>
<evidence type="ECO:0000259" key="10">
    <source>
        <dbReference type="Pfam" id="PF07282"/>
    </source>
</evidence>
<dbReference type="Pfam" id="PF12323">
    <property type="entry name" value="HTH_OrfB_IS605"/>
    <property type="match status" value="1"/>
</dbReference>
<protein>
    <submittedName>
        <fullName evidence="12">IS200/IS605 family element transposase accessory protein TnpB</fullName>
    </submittedName>
</protein>
<feature type="domain" description="Probable transposase IS891/IS1136/IS1341" evidence="9">
    <location>
        <begin position="195"/>
        <end position="295"/>
    </location>
</feature>
<dbReference type="InterPro" id="IPR051399">
    <property type="entry name" value="RNA-guided_DNA_endo/Transpos"/>
</dbReference>
<keyword evidence="7" id="KW-0233">DNA recombination</keyword>
<keyword evidence="5" id="KW-0862">Zinc</keyword>
<dbReference type="Pfam" id="PF01385">
    <property type="entry name" value="OrfB_IS605"/>
    <property type="match status" value="1"/>
</dbReference>
<evidence type="ECO:0000256" key="5">
    <source>
        <dbReference type="ARBA" id="ARBA00022833"/>
    </source>
</evidence>
<gene>
    <name evidence="12" type="primary">tnpB</name>
    <name evidence="12" type="ORF">GQR42_25710</name>
</gene>
<dbReference type="GO" id="GO:0032196">
    <property type="term" value="P:transposition"/>
    <property type="evidence" value="ECO:0007669"/>
    <property type="project" value="UniProtKB-KW"/>
</dbReference>
<name>A0A857D8V4_MICAE</name>
<dbReference type="InterPro" id="IPR010095">
    <property type="entry name" value="Cas12f1-like_TNB"/>
</dbReference>
<evidence type="ECO:0000256" key="2">
    <source>
        <dbReference type="ARBA" id="ARBA00011044"/>
    </source>
</evidence>
<dbReference type="Pfam" id="PF07282">
    <property type="entry name" value="Cas12f1-like_TNB"/>
    <property type="match status" value="1"/>
</dbReference>
<dbReference type="GO" id="GO:0006310">
    <property type="term" value="P:DNA recombination"/>
    <property type="evidence" value="ECO:0007669"/>
    <property type="project" value="UniProtKB-KW"/>
</dbReference>
<proteinExistence type="inferred from homology"/>
<organism evidence="12 13">
    <name type="scientific">Microcystis aeruginosa FD4</name>
    <dbReference type="NCBI Taxonomy" id="2686288"/>
    <lineage>
        <taxon>Bacteria</taxon>
        <taxon>Bacillati</taxon>
        <taxon>Cyanobacteriota</taxon>
        <taxon>Cyanophyceae</taxon>
        <taxon>Oscillatoriophycideae</taxon>
        <taxon>Chroococcales</taxon>
        <taxon>Microcystaceae</taxon>
        <taxon>Microcystis</taxon>
    </lineage>
</organism>
<evidence type="ECO:0000313" key="13">
    <source>
        <dbReference type="Proteomes" id="UP000438345"/>
    </source>
</evidence>
<evidence type="ECO:0000259" key="11">
    <source>
        <dbReference type="Pfam" id="PF12323"/>
    </source>
</evidence>
<keyword evidence="4" id="KW-0479">Metal-binding</keyword>
<dbReference type="PANTHER" id="PTHR30405:SF25">
    <property type="entry name" value="RNA-GUIDED DNA ENDONUCLEASE INSQ-RELATED"/>
    <property type="match status" value="1"/>
</dbReference>
<dbReference type="GO" id="GO:0003677">
    <property type="term" value="F:DNA binding"/>
    <property type="evidence" value="ECO:0007669"/>
    <property type="project" value="UniProtKB-KW"/>
</dbReference>
<evidence type="ECO:0000256" key="8">
    <source>
        <dbReference type="SAM" id="MobiDB-lite"/>
    </source>
</evidence>
<keyword evidence="6" id="KW-0238">DNA-binding</keyword>
<evidence type="ECO:0000256" key="3">
    <source>
        <dbReference type="ARBA" id="ARBA00022578"/>
    </source>
</evidence>
<comment type="similarity">
    <text evidence="1">In the C-terminal section; belongs to the transposase 35 family.</text>
</comment>
<dbReference type="GO" id="GO:0046872">
    <property type="term" value="F:metal ion binding"/>
    <property type="evidence" value="ECO:0007669"/>
    <property type="project" value="UniProtKB-KW"/>
</dbReference>
<dbReference type="InterPro" id="IPR001959">
    <property type="entry name" value="Transposase"/>
</dbReference>
<feature type="domain" description="Cas12f1-like TNB" evidence="10">
    <location>
        <begin position="307"/>
        <end position="374"/>
    </location>
</feature>
<reference evidence="12 13" key="1">
    <citation type="submission" date="2019-12" db="EMBL/GenBank/DDBJ databases">
        <title>Complete genome sequence of Microcystis aeruginosa strain FD4.</title>
        <authorList>
            <person name="Urakawa H."/>
        </authorList>
    </citation>
    <scope>NUCLEOTIDE SEQUENCE [LARGE SCALE GENOMIC DNA]</scope>
    <source>
        <strain evidence="12 13">FD4</strain>
    </source>
</reference>
<evidence type="ECO:0000259" key="9">
    <source>
        <dbReference type="Pfam" id="PF01385"/>
    </source>
</evidence>
<feature type="domain" description="Transposase putative helix-turn-helix" evidence="11">
    <location>
        <begin position="1"/>
        <end position="46"/>
    </location>
</feature>
<evidence type="ECO:0000256" key="7">
    <source>
        <dbReference type="ARBA" id="ARBA00023172"/>
    </source>
</evidence>
<accession>A0A857D8V4</accession>
<dbReference type="InterPro" id="IPR021027">
    <property type="entry name" value="Transposase_put_HTH"/>
</dbReference>
<dbReference type="NCBIfam" id="NF040570">
    <property type="entry name" value="guided_TnpB"/>
    <property type="match status" value="1"/>
</dbReference>
<dbReference type="PANTHER" id="PTHR30405">
    <property type="entry name" value="TRANSPOSASE"/>
    <property type="match status" value="1"/>
</dbReference>
<dbReference type="EMBL" id="CP046973">
    <property type="protein sequence ID" value="QGZ92388.1"/>
    <property type="molecule type" value="Genomic_DNA"/>
</dbReference>